<dbReference type="Proteomes" id="UP001500571">
    <property type="component" value="Unassembled WGS sequence"/>
</dbReference>
<dbReference type="SUPFAM" id="SSF46785">
    <property type="entry name" value="Winged helix' DNA-binding domain"/>
    <property type="match status" value="1"/>
</dbReference>
<evidence type="ECO:0000313" key="3">
    <source>
        <dbReference type="Proteomes" id="UP001500571"/>
    </source>
</evidence>
<comment type="caution">
    <text evidence="2">The sequence shown here is derived from an EMBL/GenBank/DDBJ whole genome shotgun (WGS) entry which is preliminary data.</text>
</comment>
<dbReference type="Pfam" id="PF00480">
    <property type="entry name" value="ROK"/>
    <property type="match status" value="1"/>
</dbReference>
<dbReference type="Gene3D" id="1.10.10.10">
    <property type="entry name" value="Winged helix-like DNA-binding domain superfamily/Winged helix DNA-binding domain"/>
    <property type="match status" value="1"/>
</dbReference>
<gene>
    <name evidence="2" type="ORF">GCM10009798_11280</name>
</gene>
<dbReference type="EMBL" id="BAAAPB010000001">
    <property type="protein sequence ID" value="GAA1953849.1"/>
    <property type="molecule type" value="Genomic_DNA"/>
</dbReference>
<dbReference type="Pfam" id="PF13412">
    <property type="entry name" value="HTH_24"/>
    <property type="match status" value="1"/>
</dbReference>
<reference evidence="2 3" key="1">
    <citation type="journal article" date="2019" name="Int. J. Syst. Evol. Microbiol.">
        <title>The Global Catalogue of Microorganisms (GCM) 10K type strain sequencing project: providing services to taxonomists for standard genome sequencing and annotation.</title>
        <authorList>
            <consortium name="The Broad Institute Genomics Platform"/>
            <consortium name="The Broad Institute Genome Sequencing Center for Infectious Disease"/>
            <person name="Wu L."/>
            <person name="Ma J."/>
        </authorList>
    </citation>
    <scope>NUCLEOTIDE SEQUENCE [LARGE SCALE GENOMIC DNA]</scope>
    <source>
        <strain evidence="2 3">JCM 15309</strain>
    </source>
</reference>
<comment type="similarity">
    <text evidence="1">Belongs to the ROK (NagC/XylR) family.</text>
</comment>
<name>A0ABN2QJY0_9ACTN</name>
<dbReference type="InterPro" id="IPR036388">
    <property type="entry name" value="WH-like_DNA-bd_sf"/>
</dbReference>
<evidence type="ECO:0000256" key="1">
    <source>
        <dbReference type="ARBA" id="ARBA00006479"/>
    </source>
</evidence>
<keyword evidence="3" id="KW-1185">Reference proteome</keyword>
<dbReference type="InterPro" id="IPR000600">
    <property type="entry name" value="ROK"/>
</dbReference>
<dbReference type="Gene3D" id="3.30.420.40">
    <property type="match status" value="2"/>
</dbReference>
<accession>A0ABN2QJY0</accession>
<dbReference type="PANTHER" id="PTHR18964">
    <property type="entry name" value="ROK (REPRESSOR, ORF, KINASE) FAMILY"/>
    <property type="match status" value="1"/>
</dbReference>
<dbReference type="RefSeq" id="WP_344043272.1">
    <property type="nucleotide sequence ID" value="NZ_BAAAPB010000001.1"/>
</dbReference>
<evidence type="ECO:0000313" key="2">
    <source>
        <dbReference type="EMBL" id="GAA1953849.1"/>
    </source>
</evidence>
<organism evidence="2 3">
    <name type="scientific">Nocardioides panacihumi</name>
    <dbReference type="NCBI Taxonomy" id="400774"/>
    <lineage>
        <taxon>Bacteria</taxon>
        <taxon>Bacillati</taxon>
        <taxon>Actinomycetota</taxon>
        <taxon>Actinomycetes</taxon>
        <taxon>Propionibacteriales</taxon>
        <taxon>Nocardioidaceae</taxon>
        <taxon>Nocardioides</taxon>
    </lineage>
</organism>
<protein>
    <submittedName>
        <fullName evidence="2">ROK family transcriptional regulator</fullName>
    </submittedName>
</protein>
<dbReference type="InterPro" id="IPR043129">
    <property type="entry name" value="ATPase_NBD"/>
</dbReference>
<dbReference type="PANTHER" id="PTHR18964:SF173">
    <property type="entry name" value="GLUCOKINASE"/>
    <property type="match status" value="1"/>
</dbReference>
<sequence>MPTTPSHREKTRDELLRLIRTGGGMTRADLARSSGMSRSAVNGAVATLLAEGRITEVETEQKGPGTGSGRPGVKLVAIGGPVAGLDFGHNHLHVAIADTFGRIVGDRRVDIDVDLAATEAMDAAADLLEGLRRELGLDSVEAVVAGIPGPVDVRTGLVQSPTILSGWVGRSPAEELTRRIGVPVHVENDAALGAMGELYAGAGRSHEHFLYVKASHGIGAALVLGGALYRGGTGLAGEIGHTNLPGSTELCRCGSRGCLEAVVSVDYIREQVAHTHPGLAAEEIPLDDDADSVSRRILEDSGRILGRVISVLCNLVNPTAVVVGGELGSSNNCFVEGVDEAVQRYTLPAAAEELVVTRAELGTSAELRGAIELAVRSPVPAYGAGASH</sequence>
<proteinExistence type="inferred from homology"/>
<dbReference type="SUPFAM" id="SSF53067">
    <property type="entry name" value="Actin-like ATPase domain"/>
    <property type="match status" value="1"/>
</dbReference>
<dbReference type="InterPro" id="IPR036390">
    <property type="entry name" value="WH_DNA-bd_sf"/>
</dbReference>